<evidence type="ECO:0000256" key="2">
    <source>
        <dbReference type="ARBA" id="ARBA00022448"/>
    </source>
</evidence>
<evidence type="ECO:0000313" key="13">
    <source>
        <dbReference type="Proteomes" id="UP000030693"/>
    </source>
</evidence>
<keyword evidence="13" id="KW-1185">Reference proteome</keyword>
<dbReference type="Gene3D" id="3.10.580.10">
    <property type="entry name" value="CBS-domain"/>
    <property type="match status" value="1"/>
</dbReference>
<comment type="subcellular location">
    <subcellularLocation>
        <location evidence="1 9">Membrane</location>
        <topology evidence="1 9">Multi-pass membrane protein</topology>
    </subcellularLocation>
</comment>
<evidence type="ECO:0000256" key="1">
    <source>
        <dbReference type="ARBA" id="ARBA00004141"/>
    </source>
</evidence>
<evidence type="ECO:0000256" key="5">
    <source>
        <dbReference type="ARBA" id="ARBA00023065"/>
    </source>
</evidence>
<dbReference type="AlphaFoldDB" id="A0A058Z0I8"/>
<dbReference type="SMART" id="SM00116">
    <property type="entry name" value="CBS"/>
    <property type="match status" value="1"/>
</dbReference>
<evidence type="ECO:0000256" key="9">
    <source>
        <dbReference type="RuleBase" id="RU361221"/>
    </source>
</evidence>
<keyword evidence="3 9" id="KW-0812">Transmembrane</keyword>
<feature type="transmembrane region" description="Helical" evidence="9">
    <location>
        <begin position="538"/>
        <end position="557"/>
    </location>
</feature>
<keyword evidence="5 9" id="KW-0406">Ion transport</keyword>
<evidence type="ECO:0000256" key="4">
    <source>
        <dbReference type="ARBA" id="ARBA00022989"/>
    </source>
</evidence>
<evidence type="ECO:0000256" key="3">
    <source>
        <dbReference type="ARBA" id="ARBA00022692"/>
    </source>
</evidence>
<dbReference type="OrthoDB" id="44789at2759"/>
<dbReference type="PANTHER" id="PTHR45711">
    <property type="entry name" value="CHLORIDE CHANNEL PROTEIN"/>
    <property type="match status" value="1"/>
</dbReference>
<name>A0A058Z0I8_FONAL</name>
<keyword evidence="6 9" id="KW-0472">Membrane</keyword>
<keyword evidence="8" id="KW-0129">CBS domain</keyword>
<comment type="similarity">
    <text evidence="9">Belongs to the chloride channel (TC 2.A.49) family.</text>
</comment>
<feature type="transmembrane region" description="Helical" evidence="9">
    <location>
        <begin position="221"/>
        <end position="240"/>
    </location>
</feature>
<dbReference type="InterPro" id="IPR000644">
    <property type="entry name" value="CBS_dom"/>
</dbReference>
<dbReference type="GO" id="GO:0005769">
    <property type="term" value="C:early endosome"/>
    <property type="evidence" value="ECO:0007669"/>
    <property type="project" value="TreeGrafter"/>
</dbReference>
<dbReference type="InterPro" id="IPR046342">
    <property type="entry name" value="CBS_dom_sf"/>
</dbReference>
<evidence type="ECO:0000256" key="8">
    <source>
        <dbReference type="PROSITE-ProRule" id="PRU00703"/>
    </source>
</evidence>
<dbReference type="eggNOG" id="KOG0475">
    <property type="taxonomic scope" value="Eukaryota"/>
</dbReference>
<dbReference type="PRINTS" id="PR00762">
    <property type="entry name" value="CLCHANNEL"/>
</dbReference>
<evidence type="ECO:0000256" key="6">
    <source>
        <dbReference type="ARBA" id="ARBA00023136"/>
    </source>
</evidence>
<gene>
    <name evidence="12" type="ORF">H696_05933</name>
</gene>
<dbReference type="Proteomes" id="UP000030693">
    <property type="component" value="Unassembled WGS sequence"/>
</dbReference>
<feature type="transmembrane region" description="Helical" evidence="9">
    <location>
        <begin position="498"/>
        <end position="517"/>
    </location>
</feature>
<feature type="transmembrane region" description="Helical" evidence="9">
    <location>
        <begin position="345"/>
        <end position="365"/>
    </location>
</feature>
<reference evidence="12" key="1">
    <citation type="submission" date="2013-04" db="EMBL/GenBank/DDBJ databases">
        <title>The Genome Sequence of Fonticula alba ATCC 38817.</title>
        <authorList>
            <consortium name="The Broad Institute Genomics Platform"/>
            <person name="Russ C."/>
            <person name="Cuomo C."/>
            <person name="Burger G."/>
            <person name="Gray M.W."/>
            <person name="Holland P.W.H."/>
            <person name="King N."/>
            <person name="Lang F.B.F."/>
            <person name="Roger A.J."/>
            <person name="Ruiz-Trillo I."/>
            <person name="Brown M."/>
            <person name="Walker B."/>
            <person name="Young S."/>
            <person name="Zeng Q."/>
            <person name="Gargeya S."/>
            <person name="Fitzgerald M."/>
            <person name="Haas B."/>
            <person name="Abouelleil A."/>
            <person name="Allen A.W."/>
            <person name="Alvarado L."/>
            <person name="Arachchi H.M."/>
            <person name="Berlin A.M."/>
            <person name="Chapman S.B."/>
            <person name="Gainer-Dewar J."/>
            <person name="Goldberg J."/>
            <person name="Griggs A."/>
            <person name="Gujja S."/>
            <person name="Hansen M."/>
            <person name="Howarth C."/>
            <person name="Imamovic A."/>
            <person name="Ireland A."/>
            <person name="Larimer J."/>
            <person name="McCowan C."/>
            <person name="Murphy C."/>
            <person name="Pearson M."/>
            <person name="Poon T.W."/>
            <person name="Priest M."/>
            <person name="Roberts A."/>
            <person name="Saif S."/>
            <person name="Shea T."/>
            <person name="Sisk P."/>
            <person name="Sykes S."/>
            <person name="Wortman J."/>
            <person name="Nusbaum C."/>
            <person name="Birren B."/>
        </authorList>
    </citation>
    <scope>NUCLEOTIDE SEQUENCE [LARGE SCALE GENOMIC DNA]</scope>
    <source>
        <strain evidence="12">ATCC 38817</strain>
    </source>
</reference>
<feature type="transmembrane region" description="Helical" evidence="9">
    <location>
        <begin position="685"/>
        <end position="711"/>
    </location>
</feature>
<dbReference type="SUPFAM" id="SSF81340">
    <property type="entry name" value="Clc chloride channel"/>
    <property type="match status" value="1"/>
</dbReference>
<evidence type="ECO:0000256" key="7">
    <source>
        <dbReference type="ARBA" id="ARBA00023214"/>
    </source>
</evidence>
<keyword evidence="2 9" id="KW-0813">Transport</keyword>
<dbReference type="EMBL" id="KB932215">
    <property type="protein sequence ID" value="KCV67646.1"/>
    <property type="molecule type" value="Genomic_DNA"/>
</dbReference>
<feature type="transmembrane region" description="Helical" evidence="9">
    <location>
        <begin position="312"/>
        <end position="333"/>
    </location>
</feature>
<evidence type="ECO:0000259" key="11">
    <source>
        <dbReference type="PROSITE" id="PS51371"/>
    </source>
</evidence>
<dbReference type="Pfam" id="PF00571">
    <property type="entry name" value="CBS"/>
    <property type="match status" value="1"/>
</dbReference>
<dbReference type="Pfam" id="PF00654">
    <property type="entry name" value="Voltage_CLC"/>
    <property type="match status" value="1"/>
</dbReference>
<feature type="domain" description="CBS" evidence="11">
    <location>
        <begin position="718"/>
        <end position="777"/>
    </location>
</feature>
<feature type="compositionally biased region" description="Low complexity" evidence="10">
    <location>
        <begin position="59"/>
        <end position="80"/>
    </location>
</feature>
<dbReference type="GeneID" id="20530658"/>
<dbReference type="GO" id="GO:0005247">
    <property type="term" value="F:voltage-gated chloride channel activity"/>
    <property type="evidence" value="ECO:0007669"/>
    <property type="project" value="TreeGrafter"/>
</dbReference>
<dbReference type="PROSITE" id="PS51371">
    <property type="entry name" value="CBS"/>
    <property type="match status" value="1"/>
</dbReference>
<feature type="transmembrane region" description="Helical" evidence="9">
    <location>
        <begin position="590"/>
        <end position="610"/>
    </location>
</feature>
<dbReference type="Gene3D" id="1.10.3080.10">
    <property type="entry name" value="Clc chloride channel"/>
    <property type="match status" value="1"/>
</dbReference>
<sequence length="781" mass="82134">MPPSTEGLPGDAGGRDSPDAPPVPHLGVSPGNLFTTPAAGSLSSSWQESPDMLLDLNFAPSAGSPSGTGAAGMPIAGPSSTPAPAPAADPIPWAGYSYPQDVANLDRESHASYFPPAGGAGPESDPGPLGPEYADQAPTAYSSSVRASRRQGLGAGLAGSESYRRAPSAQTLQHRIKAPNLSTIDWTFELTLEHQRKIDIKSRSSSLQATLAKGWDQAQGWVIVGVTAISCALIAAFLAVSTDFLSSLRIGYCKGAWHLGESLCCLNQWPAPGGSFDGTSAVAPFSLEPQIELHCPDFITWAQWSESWAGGYLMYMLISVCLAVSSAIIVKRVSPFSAGSGIPEVKVILGGFVMHGFLGASTAILKTLTLALAMASGMLVGKEGPLIHIAASLGNIWPRFFPKYHASEVKKRELISSAVAAGVAVAFGAPLGGVLFSFEECSYYFPNLVMLRTIFCAVVGAAAIWVIDPLHTGKLVIFSSATATNATAGWLLVEFIPFVGLGLITGALGALFIKLHIVIMRARRLPNSFTKRFPVTEIFLLALLSAAIQYHLAYTRIDMLRLMGFLFGGCDPNQGGSDPLGLCKCVLNSVGPIIAGLLATAAIKYCLFVLTAGSRVPSGMFVPTMLTGALIGRVVGILMSSWAHAMPTLFIWSSCASDPSTCISPGLYAAAAAAGFLTGTTRITISAAVIIFEITGAVNFLLPTIVCVIVAKWTGDAIHRLDSPVIVSDSHPMLSVIDMFRQLGIRVVLVQREGSLVGIISKKDVVRHMLEVQRAPRQAPS</sequence>
<accession>A0A058Z0I8</accession>
<dbReference type="SUPFAM" id="SSF54631">
    <property type="entry name" value="CBS-domain pair"/>
    <property type="match status" value="1"/>
</dbReference>
<organism evidence="12">
    <name type="scientific">Fonticula alba</name>
    <name type="common">Slime mold</name>
    <dbReference type="NCBI Taxonomy" id="691883"/>
    <lineage>
        <taxon>Eukaryota</taxon>
        <taxon>Rotosphaerida</taxon>
        <taxon>Fonticulaceae</taxon>
        <taxon>Fonticula</taxon>
    </lineage>
</organism>
<keyword evidence="4 9" id="KW-1133">Transmembrane helix</keyword>
<feature type="transmembrane region" description="Helical" evidence="9">
    <location>
        <begin position="444"/>
        <end position="467"/>
    </location>
</feature>
<evidence type="ECO:0000313" key="12">
    <source>
        <dbReference type="EMBL" id="KCV67646.1"/>
    </source>
</evidence>
<proteinExistence type="inferred from homology"/>
<dbReference type="RefSeq" id="XP_009497984.1">
    <property type="nucleotide sequence ID" value="XM_009499709.1"/>
</dbReference>
<feature type="region of interest" description="Disordered" evidence="10">
    <location>
        <begin position="110"/>
        <end position="145"/>
    </location>
</feature>
<feature type="transmembrane region" description="Helical" evidence="9">
    <location>
        <begin position="622"/>
        <end position="643"/>
    </location>
</feature>
<keyword evidence="7 9" id="KW-0868">Chloride</keyword>
<protein>
    <recommendedName>
        <fullName evidence="9">Chloride channel protein</fullName>
    </recommendedName>
</protein>
<feature type="region of interest" description="Disordered" evidence="10">
    <location>
        <begin position="1"/>
        <end position="89"/>
    </location>
</feature>
<dbReference type="GO" id="GO:0005886">
    <property type="term" value="C:plasma membrane"/>
    <property type="evidence" value="ECO:0007669"/>
    <property type="project" value="TreeGrafter"/>
</dbReference>
<dbReference type="STRING" id="691883.A0A058Z0I8"/>
<dbReference type="GO" id="GO:0005794">
    <property type="term" value="C:Golgi apparatus"/>
    <property type="evidence" value="ECO:0007669"/>
    <property type="project" value="TreeGrafter"/>
</dbReference>
<dbReference type="PANTHER" id="PTHR45711:SF6">
    <property type="entry name" value="CHLORIDE CHANNEL PROTEIN"/>
    <property type="match status" value="1"/>
</dbReference>
<dbReference type="InterPro" id="IPR014743">
    <property type="entry name" value="Cl-channel_core"/>
</dbReference>
<dbReference type="InterPro" id="IPR001807">
    <property type="entry name" value="ClC"/>
</dbReference>
<evidence type="ECO:0000256" key="10">
    <source>
        <dbReference type="SAM" id="MobiDB-lite"/>
    </source>
</evidence>
<feature type="transmembrane region" description="Helical" evidence="9">
    <location>
        <begin position="414"/>
        <end position="438"/>
    </location>
</feature>